<dbReference type="InterPro" id="IPR017395">
    <property type="entry name" value="Chlorophyllase-like"/>
</dbReference>
<reference evidence="2" key="1">
    <citation type="journal article" date="2017" name="Front. Plant Sci.">
        <title>Climate Clever Clovers: New Paradigm to Reduce the Environmental Footprint of Ruminants by Breeding Low Methanogenic Forages Utilizing Haplotype Variation.</title>
        <authorList>
            <person name="Kaur P."/>
            <person name="Appels R."/>
            <person name="Bayer P.E."/>
            <person name="Keeble-Gagnere G."/>
            <person name="Wang J."/>
            <person name="Hirakawa H."/>
            <person name="Shirasawa K."/>
            <person name="Vercoe P."/>
            <person name="Stefanova K."/>
            <person name="Durmic Z."/>
            <person name="Nichols P."/>
            <person name="Revell C."/>
            <person name="Isobe S.N."/>
            <person name="Edwards D."/>
            <person name="Erskine W."/>
        </authorList>
    </citation>
    <scope>NUCLEOTIDE SEQUENCE [LARGE SCALE GENOMIC DNA]</scope>
    <source>
        <strain evidence="2">cv. Daliak</strain>
    </source>
</reference>
<dbReference type="OrthoDB" id="2093222at2759"/>
<organism evidence="1 2">
    <name type="scientific">Trifolium subterraneum</name>
    <name type="common">Subterranean clover</name>
    <dbReference type="NCBI Taxonomy" id="3900"/>
    <lineage>
        <taxon>Eukaryota</taxon>
        <taxon>Viridiplantae</taxon>
        <taxon>Streptophyta</taxon>
        <taxon>Embryophyta</taxon>
        <taxon>Tracheophyta</taxon>
        <taxon>Spermatophyta</taxon>
        <taxon>Magnoliopsida</taxon>
        <taxon>eudicotyledons</taxon>
        <taxon>Gunneridae</taxon>
        <taxon>Pentapetalae</taxon>
        <taxon>rosids</taxon>
        <taxon>fabids</taxon>
        <taxon>Fabales</taxon>
        <taxon>Fabaceae</taxon>
        <taxon>Papilionoideae</taxon>
        <taxon>50 kb inversion clade</taxon>
        <taxon>NPAAA clade</taxon>
        <taxon>Hologalegina</taxon>
        <taxon>IRL clade</taxon>
        <taxon>Trifolieae</taxon>
        <taxon>Trifolium</taxon>
    </lineage>
</organism>
<dbReference type="PANTHER" id="PTHR33428">
    <property type="entry name" value="CHLOROPHYLLASE-2, CHLOROPLASTIC"/>
    <property type="match status" value="1"/>
</dbReference>
<dbReference type="Proteomes" id="UP000242715">
    <property type="component" value="Unassembled WGS sequence"/>
</dbReference>
<keyword evidence="2" id="KW-1185">Reference proteome</keyword>
<dbReference type="EMBL" id="DF973434">
    <property type="protein sequence ID" value="GAU30731.1"/>
    <property type="molecule type" value="Genomic_DNA"/>
</dbReference>
<dbReference type="Pfam" id="PF07224">
    <property type="entry name" value="Chlorophyllase"/>
    <property type="match status" value="1"/>
</dbReference>
<dbReference type="GO" id="GO:0015996">
    <property type="term" value="P:chlorophyll catabolic process"/>
    <property type="evidence" value="ECO:0007669"/>
    <property type="project" value="TreeGrafter"/>
</dbReference>
<sequence length="120" mass="13437">MPVVVIGTGLGPETANCFPITCAPDGVNHEEFFYECKPPCAHFVTKDYGHMDMLDDDINSLLKCMCKNGTAPKDFMRRTLGGLVVAFLKAYLYNQWEDFQAILKDPNLAPAKLEDPVFYP</sequence>
<dbReference type="GO" id="GO:0047746">
    <property type="term" value="F:chlorophyllase activity"/>
    <property type="evidence" value="ECO:0007669"/>
    <property type="project" value="TreeGrafter"/>
</dbReference>
<gene>
    <name evidence="1" type="ORF">TSUD_145280</name>
</gene>
<dbReference type="PANTHER" id="PTHR33428:SF10">
    <property type="entry name" value="CHLOROPHYLLASE-1"/>
    <property type="match status" value="1"/>
</dbReference>
<protein>
    <recommendedName>
        <fullName evidence="3">Chlorophyllase</fullName>
    </recommendedName>
</protein>
<proteinExistence type="predicted"/>
<evidence type="ECO:0000313" key="2">
    <source>
        <dbReference type="Proteomes" id="UP000242715"/>
    </source>
</evidence>
<evidence type="ECO:0000313" key="1">
    <source>
        <dbReference type="EMBL" id="GAU30731.1"/>
    </source>
</evidence>
<evidence type="ECO:0008006" key="3">
    <source>
        <dbReference type="Google" id="ProtNLM"/>
    </source>
</evidence>
<name>A0A2Z6MFW6_TRISU</name>
<accession>A0A2Z6MFW6</accession>
<dbReference type="AlphaFoldDB" id="A0A2Z6MFW6"/>